<dbReference type="OrthoDB" id="9783459at2"/>
<reference evidence="1 2" key="1">
    <citation type="submission" date="2019-09" db="EMBL/GenBank/DDBJ databases">
        <title>Flavobacterium sp. nov., isolated from glacier ice.</title>
        <authorList>
            <person name="Liu Q."/>
        </authorList>
    </citation>
    <scope>NUCLEOTIDE SEQUENCE [LARGE SCALE GENOMIC DNA]</scope>
    <source>
        <strain evidence="1 2">NBRC 112527</strain>
    </source>
</reference>
<name>A0A7J5AGE6_9FLAO</name>
<accession>A0A7J5AGE6</accession>
<sequence>MINADFKSISEIIYAFPNEKVCLNHLETLKWNGIVVSPFDENSKVYVCKKNRYRCRTTGKYFNAKNDTIFYNSKIELQKWFIAIWLISVKKKSISSIELGKTLAITQKSAWYMIKKIKESLELDRPNKKIKNVEQITKKEKLLKINAFEVVVEEKKLALTGWLQQLKK</sequence>
<evidence type="ECO:0008006" key="3">
    <source>
        <dbReference type="Google" id="ProtNLM"/>
    </source>
</evidence>
<protein>
    <recommendedName>
        <fullName evidence="3">Transposase</fullName>
    </recommendedName>
</protein>
<dbReference type="Proteomes" id="UP000490922">
    <property type="component" value="Unassembled WGS sequence"/>
</dbReference>
<proteinExistence type="predicted"/>
<gene>
    <name evidence="1" type="ORF">F6464_07660</name>
</gene>
<dbReference type="AlphaFoldDB" id="A0A7J5AGE6"/>
<keyword evidence="2" id="KW-1185">Reference proteome</keyword>
<organism evidence="1 2">
    <name type="scientific">Flavobacterium luteum</name>
    <dbReference type="NCBI Taxonomy" id="2026654"/>
    <lineage>
        <taxon>Bacteria</taxon>
        <taxon>Pseudomonadati</taxon>
        <taxon>Bacteroidota</taxon>
        <taxon>Flavobacteriia</taxon>
        <taxon>Flavobacteriales</taxon>
        <taxon>Flavobacteriaceae</taxon>
        <taxon>Flavobacterium</taxon>
    </lineage>
</organism>
<comment type="caution">
    <text evidence="1">The sequence shown here is derived from an EMBL/GenBank/DDBJ whole genome shotgun (WGS) entry which is preliminary data.</text>
</comment>
<dbReference type="EMBL" id="WAEM01000003">
    <property type="protein sequence ID" value="KAB1156069.1"/>
    <property type="molecule type" value="Genomic_DNA"/>
</dbReference>
<evidence type="ECO:0000313" key="1">
    <source>
        <dbReference type="EMBL" id="KAB1156069.1"/>
    </source>
</evidence>
<dbReference type="RefSeq" id="WP_151107224.1">
    <property type="nucleotide sequence ID" value="NZ_WAEM01000003.1"/>
</dbReference>
<evidence type="ECO:0000313" key="2">
    <source>
        <dbReference type="Proteomes" id="UP000490922"/>
    </source>
</evidence>